<evidence type="ECO:0000313" key="2">
    <source>
        <dbReference type="Proteomes" id="UP000001340"/>
    </source>
</evidence>
<accession>A0A0E2DC99</accession>
<gene>
    <name evidence="1" type="ORF">LEP1GSC105_1636</name>
</gene>
<dbReference type="AlphaFoldDB" id="A0A0E2DC99"/>
<dbReference type="Proteomes" id="UP000001340">
    <property type="component" value="Unassembled WGS sequence"/>
</dbReference>
<name>A0A0E2DC99_LEPIR</name>
<evidence type="ECO:0000313" key="1">
    <source>
        <dbReference type="EMBL" id="EKR53295.1"/>
    </source>
</evidence>
<reference evidence="1 2" key="1">
    <citation type="submission" date="2012-10" db="EMBL/GenBank/DDBJ databases">
        <authorList>
            <person name="Harkins D.M."/>
            <person name="Durkin A.S."/>
            <person name="Brinkac L.M."/>
            <person name="Haft D.H."/>
            <person name="Selengut J.D."/>
            <person name="Sanka R."/>
            <person name="DePew J."/>
            <person name="Purushe J."/>
            <person name="Chanthongthip A."/>
            <person name="Lattana O."/>
            <person name="Phetsouvanh R."/>
            <person name="Newton P.N."/>
            <person name="Vinetz J.M."/>
            <person name="Sutton G.G."/>
            <person name="Nierman W.C."/>
            <person name="Fouts D.E."/>
        </authorList>
    </citation>
    <scope>NUCLEOTIDE SEQUENCE [LARGE SCALE GENOMIC DNA]</scope>
    <source>
        <strain evidence="1 2">UI 12758</strain>
    </source>
</reference>
<proteinExistence type="predicted"/>
<sequence>MIEIRIFQNYLNPFGKNRIVEKIYIYKRSCLFFVTKEN</sequence>
<organism evidence="1 2">
    <name type="scientific">Leptospira interrogans str. UI 12758</name>
    <dbReference type="NCBI Taxonomy" id="1049938"/>
    <lineage>
        <taxon>Bacteria</taxon>
        <taxon>Pseudomonadati</taxon>
        <taxon>Spirochaetota</taxon>
        <taxon>Spirochaetia</taxon>
        <taxon>Leptospirales</taxon>
        <taxon>Leptospiraceae</taxon>
        <taxon>Leptospira</taxon>
    </lineage>
</organism>
<comment type="caution">
    <text evidence="1">The sequence shown here is derived from an EMBL/GenBank/DDBJ whole genome shotgun (WGS) entry which is preliminary data.</text>
</comment>
<dbReference type="EMBL" id="AHNR02000068">
    <property type="protein sequence ID" value="EKR53295.1"/>
    <property type="molecule type" value="Genomic_DNA"/>
</dbReference>
<protein>
    <submittedName>
        <fullName evidence="1">Uncharacterized protein</fullName>
    </submittedName>
</protein>